<accession>A0A813E4Q4</accession>
<dbReference type="AlphaFoldDB" id="A0A813E4Q4"/>
<organism evidence="1 2">
    <name type="scientific">Polarella glacialis</name>
    <name type="common">Dinoflagellate</name>
    <dbReference type="NCBI Taxonomy" id="89957"/>
    <lineage>
        <taxon>Eukaryota</taxon>
        <taxon>Sar</taxon>
        <taxon>Alveolata</taxon>
        <taxon>Dinophyceae</taxon>
        <taxon>Suessiales</taxon>
        <taxon>Suessiaceae</taxon>
        <taxon>Polarella</taxon>
    </lineage>
</organism>
<comment type="caution">
    <text evidence="1">The sequence shown here is derived from an EMBL/GenBank/DDBJ whole genome shotgun (WGS) entry which is preliminary data.</text>
</comment>
<protein>
    <submittedName>
        <fullName evidence="1">Uncharacterized protein</fullName>
    </submittedName>
</protein>
<keyword evidence="2" id="KW-1185">Reference proteome</keyword>
<sequence length="139" mass="15897">MATCAQPWRGWELQSPWATASDATTADADWSLPETCLMHRGNRDPWAIGPAIDQPIHRDALHRDPRQPWKVLVNKSLVDEDEGLAVKEEKAEFTFDACLDWQNALFMNHFDTELPAEQQCHSDKVWGARANDWAAVEWL</sequence>
<evidence type="ECO:0000313" key="1">
    <source>
        <dbReference type="EMBL" id="CAE8596940.1"/>
    </source>
</evidence>
<feature type="non-terminal residue" evidence="1">
    <location>
        <position position="1"/>
    </location>
</feature>
<dbReference type="Proteomes" id="UP000654075">
    <property type="component" value="Unassembled WGS sequence"/>
</dbReference>
<reference evidence="1" key="1">
    <citation type="submission" date="2021-02" db="EMBL/GenBank/DDBJ databases">
        <authorList>
            <person name="Dougan E. K."/>
            <person name="Rhodes N."/>
            <person name="Thang M."/>
            <person name="Chan C."/>
        </authorList>
    </citation>
    <scope>NUCLEOTIDE SEQUENCE</scope>
</reference>
<evidence type="ECO:0000313" key="2">
    <source>
        <dbReference type="Proteomes" id="UP000654075"/>
    </source>
</evidence>
<gene>
    <name evidence="1" type="ORF">PGLA1383_LOCUS15397</name>
</gene>
<name>A0A813E4Q4_POLGL</name>
<proteinExistence type="predicted"/>
<dbReference type="EMBL" id="CAJNNV010009031">
    <property type="protein sequence ID" value="CAE8596940.1"/>
    <property type="molecule type" value="Genomic_DNA"/>
</dbReference>